<sequence>MRLQLIVTLISLFTYINTYAQQRATISGYVKDASSGELLIGAAIQVKGQQLSTSTNSYGYFSIDVQPGELEITASFVGYKALHTKINIQEKKQLTLELDPVDNVLDEVVISGKKRNDNVTNAQMGALNFTMEEVKNVPVLFGERDILKTIQMLPGVAKGGEGSSNFYVRGGGGDQNLILLDEATVYNASHLMGFFSTFNSDAIKDVALYKGGIPAQYGGRASSVLDIRMLDGNNKKFAAEGGLGLIASRLKLEGPIVKDKSSFMISGRRTYADLFLKLSDDETINKSKLYFYDLNAKANYRFNDKNTLYLSGYFGKDDLGYGDLFSFDWGNATATARWNHVFNEKLFSNTSVIYSDFTYRVNVSSDDSKFKIASKIENINLKQDFSYYRNNLNTFRFGIHGLRQRVSPASLNAGDNASVNSIDIQKRYGIELAAYASHEWKPSNWLSLIYGLRLTDFMVQGPGTYYTFDEDGEVIDSKDYDGRIVKHHLNLEPRMSMSFILNPKNSVKLSYNRVVQNLHQLTNTTSSLPTDQFVLSSINIKPQYADQVAAGYFRNFVDNTYELSIESYYKYMGNQIDFRNGADLQANKYLEGELLFGQGRAYGVELLLRKARGRFNGWLSYTLGKSERQFDQINEGNWFNARQDRTHDVSIVAMYELSKKWSLGANFVYYTGNAITFPSGKYSINGNTMFYYTERNGYRMPDYHRLDISATYEPKPAHKRFHSSWSFGLYNVYNRKNAYIIDFRENENNAQITEAYRIALFGAIPSVTWNFKF</sequence>
<comment type="subcellular location">
    <subcellularLocation>
        <location evidence="1">Cell outer membrane</location>
    </subcellularLocation>
</comment>
<dbReference type="Gene3D" id="2.40.170.20">
    <property type="entry name" value="TonB-dependent receptor, beta-barrel domain"/>
    <property type="match status" value="1"/>
</dbReference>
<dbReference type="RefSeq" id="WP_202102867.1">
    <property type="nucleotide sequence ID" value="NZ_JAERTY010000005.1"/>
</dbReference>
<reference evidence="5 6" key="1">
    <citation type="submission" date="2021-01" db="EMBL/GenBank/DDBJ databases">
        <title>C459-1 draft genome sequence.</title>
        <authorList>
            <person name="Zhang X.-F."/>
        </authorList>
    </citation>
    <scope>NUCLEOTIDE SEQUENCE [LARGE SCALE GENOMIC DNA]</scope>
    <source>
        <strain evidence="6">C459-1</strain>
    </source>
</reference>
<organism evidence="5 6">
    <name type="scientific">Sphingobacterium faecale</name>
    <dbReference type="NCBI Taxonomy" id="2803775"/>
    <lineage>
        <taxon>Bacteria</taxon>
        <taxon>Pseudomonadati</taxon>
        <taxon>Bacteroidota</taxon>
        <taxon>Sphingobacteriia</taxon>
        <taxon>Sphingobacteriales</taxon>
        <taxon>Sphingobacteriaceae</taxon>
        <taxon>Sphingobacterium</taxon>
    </lineage>
</organism>
<dbReference type="InterPro" id="IPR037066">
    <property type="entry name" value="Plug_dom_sf"/>
</dbReference>
<keyword evidence="5" id="KW-0675">Receptor</keyword>
<protein>
    <submittedName>
        <fullName evidence="5">TonB-dependent receptor</fullName>
    </submittedName>
</protein>
<dbReference type="Pfam" id="PF13715">
    <property type="entry name" value="CarbopepD_reg_2"/>
    <property type="match status" value="1"/>
</dbReference>
<dbReference type="InterPro" id="IPR012910">
    <property type="entry name" value="Plug_dom"/>
</dbReference>
<dbReference type="Proteomes" id="UP000625283">
    <property type="component" value="Unassembled WGS sequence"/>
</dbReference>
<evidence type="ECO:0000256" key="3">
    <source>
        <dbReference type="ARBA" id="ARBA00023237"/>
    </source>
</evidence>
<dbReference type="SUPFAM" id="SSF56935">
    <property type="entry name" value="Porins"/>
    <property type="match status" value="1"/>
</dbReference>
<keyword evidence="2" id="KW-0472">Membrane</keyword>
<evidence type="ECO:0000256" key="2">
    <source>
        <dbReference type="ARBA" id="ARBA00023136"/>
    </source>
</evidence>
<evidence type="ECO:0000259" key="4">
    <source>
        <dbReference type="Pfam" id="PF07715"/>
    </source>
</evidence>
<proteinExistence type="predicted"/>
<dbReference type="EMBL" id="JAERTY010000005">
    <property type="protein sequence ID" value="MBL1409109.1"/>
    <property type="molecule type" value="Genomic_DNA"/>
</dbReference>
<accession>A0ABS1R3I2</accession>
<gene>
    <name evidence="5" type="ORF">JKG61_10135</name>
</gene>
<dbReference type="Gene3D" id="2.60.40.1120">
    <property type="entry name" value="Carboxypeptidase-like, regulatory domain"/>
    <property type="match status" value="1"/>
</dbReference>
<evidence type="ECO:0000256" key="1">
    <source>
        <dbReference type="ARBA" id="ARBA00004442"/>
    </source>
</evidence>
<dbReference type="InterPro" id="IPR036942">
    <property type="entry name" value="Beta-barrel_TonB_sf"/>
</dbReference>
<evidence type="ECO:0000313" key="5">
    <source>
        <dbReference type="EMBL" id="MBL1409109.1"/>
    </source>
</evidence>
<keyword evidence="6" id="KW-1185">Reference proteome</keyword>
<feature type="domain" description="TonB-dependent receptor plug" evidence="4">
    <location>
        <begin position="143"/>
        <end position="222"/>
    </location>
</feature>
<dbReference type="InterPro" id="IPR008969">
    <property type="entry name" value="CarboxyPept-like_regulatory"/>
</dbReference>
<dbReference type="SUPFAM" id="SSF49464">
    <property type="entry name" value="Carboxypeptidase regulatory domain-like"/>
    <property type="match status" value="1"/>
</dbReference>
<keyword evidence="3" id="KW-0998">Cell outer membrane</keyword>
<dbReference type="Pfam" id="PF07715">
    <property type="entry name" value="Plug"/>
    <property type="match status" value="1"/>
</dbReference>
<name>A0ABS1R3I2_9SPHI</name>
<evidence type="ECO:0000313" key="6">
    <source>
        <dbReference type="Proteomes" id="UP000625283"/>
    </source>
</evidence>
<dbReference type="Gene3D" id="2.170.130.10">
    <property type="entry name" value="TonB-dependent receptor, plug domain"/>
    <property type="match status" value="1"/>
</dbReference>
<comment type="caution">
    <text evidence="5">The sequence shown here is derived from an EMBL/GenBank/DDBJ whole genome shotgun (WGS) entry which is preliminary data.</text>
</comment>